<feature type="domain" description="Aconitase B HEAT-like" evidence="1">
    <location>
        <begin position="6"/>
        <end position="62"/>
    </location>
</feature>
<dbReference type="Gene3D" id="1.25.40.310">
    <property type="entry name" value="Aconitate B, HEAT-like domain"/>
    <property type="match status" value="1"/>
</dbReference>
<comment type="caution">
    <text evidence="2">The sequence shown here is derived from an EMBL/GenBank/DDBJ whole genome shotgun (WGS) entry which is preliminary data.</text>
</comment>
<evidence type="ECO:0000259" key="1">
    <source>
        <dbReference type="Pfam" id="PF11791"/>
    </source>
</evidence>
<dbReference type="SUPFAM" id="SSF74778">
    <property type="entry name" value="Aconitase B, N-terminal domain"/>
    <property type="match status" value="1"/>
</dbReference>
<proteinExistence type="predicted"/>
<accession>A0A167D0T4</accession>
<dbReference type="InterPro" id="IPR036288">
    <property type="entry name" value="Aconitase_B_HEAT-like_dom_sf"/>
</dbReference>
<evidence type="ECO:0000313" key="2">
    <source>
        <dbReference type="EMBL" id="KZN48286.1"/>
    </source>
</evidence>
<evidence type="ECO:0000313" key="3">
    <source>
        <dbReference type="Proteomes" id="UP000076587"/>
    </source>
</evidence>
<sequence length="63" mass="6827">MRLKNSPQPLDTQKTAELVELVKTPRAGEFILDLLVNRVPPGGDDAAYVKASFLASVAKEDTT</sequence>
<dbReference type="GO" id="GO:0003994">
    <property type="term" value="F:aconitate hydratase activity"/>
    <property type="evidence" value="ECO:0007669"/>
    <property type="project" value="InterPro"/>
</dbReference>
<organism evidence="2 3">
    <name type="scientific">Pseudoalteromonas luteoviolacea NCIMB 1942</name>
    <dbReference type="NCBI Taxonomy" id="1365253"/>
    <lineage>
        <taxon>Bacteria</taxon>
        <taxon>Pseudomonadati</taxon>
        <taxon>Pseudomonadota</taxon>
        <taxon>Gammaproteobacteria</taxon>
        <taxon>Alteromonadales</taxon>
        <taxon>Pseudoalteromonadaceae</taxon>
        <taxon>Pseudoalteromonas</taxon>
    </lineage>
</organism>
<dbReference type="GO" id="GO:0006099">
    <property type="term" value="P:tricarboxylic acid cycle"/>
    <property type="evidence" value="ECO:0007669"/>
    <property type="project" value="InterPro"/>
</dbReference>
<dbReference type="Pfam" id="PF11791">
    <property type="entry name" value="Aconitase_B_N"/>
    <property type="match status" value="1"/>
</dbReference>
<dbReference type="Proteomes" id="UP000076587">
    <property type="component" value="Unassembled WGS sequence"/>
</dbReference>
<name>A0A167D0T4_9GAMM</name>
<reference evidence="2 3" key="1">
    <citation type="submission" date="2013-07" db="EMBL/GenBank/DDBJ databases">
        <title>Comparative Genomic and Metabolomic Analysis of Twelve Strains of Pseudoalteromonas luteoviolacea.</title>
        <authorList>
            <person name="Vynne N.G."/>
            <person name="Mansson M."/>
            <person name="Gram L."/>
        </authorList>
    </citation>
    <scope>NUCLEOTIDE SEQUENCE [LARGE SCALE GENOMIC DNA]</scope>
    <source>
        <strain evidence="2 3">NCIMB 1942</strain>
    </source>
</reference>
<gene>
    <name evidence="2" type="ORF">N482_08435</name>
</gene>
<dbReference type="PATRIC" id="fig|1365253.3.peg.1943"/>
<dbReference type="InterPro" id="IPR015933">
    <property type="entry name" value="Aconitase_B_HEAT-like_dom"/>
</dbReference>
<dbReference type="EMBL" id="AUXT01000147">
    <property type="protein sequence ID" value="KZN48286.1"/>
    <property type="molecule type" value="Genomic_DNA"/>
</dbReference>
<protein>
    <recommendedName>
        <fullName evidence="1">Aconitase B HEAT-like domain-containing protein</fullName>
    </recommendedName>
</protein>
<dbReference type="AlphaFoldDB" id="A0A167D0T4"/>